<feature type="domain" description="Peptidoglycan beta-N-acetylmuramidase NamZ C-terminal" evidence="2">
    <location>
        <begin position="248"/>
        <end position="409"/>
    </location>
</feature>
<dbReference type="InterPro" id="IPR048502">
    <property type="entry name" value="NamZ_N"/>
</dbReference>
<evidence type="ECO:0000313" key="4">
    <source>
        <dbReference type="Proteomes" id="UP000035760"/>
    </source>
</evidence>
<dbReference type="InterPro" id="IPR048503">
    <property type="entry name" value="NamZ_C"/>
</dbReference>
<proteinExistence type="predicted"/>
<evidence type="ECO:0000259" key="2">
    <source>
        <dbReference type="Pfam" id="PF20732"/>
    </source>
</evidence>
<evidence type="ECO:0000313" key="3">
    <source>
        <dbReference type="EMBL" id="CDI01899.1"/>
    </source>
</evidence>
<dbReference type="PANTHER" id="PTHR42915">
    <property type="entry name" value="HYPOTHETICAL 460 KDA PROTEIN IN FEUA-SIGW INTERGENIC REGION [PRECURSOR]"/>
    <property type="match status" value="1"/>
</dbReference>
<dbReference type="Gene3D" id="3.90.1150.140">
    <property type="match status" value="1"/>
</dbReference>
<reference evidence="3" key="2">
    <citation type="submission" date="2014-03" db="EMBL/GenBank/DDBJ databases">
        <title>Candidatus Competibacter-lineage genomes retrieved from metagenomes reveal functional metabolic diversity.</title>
        <authorList>
            <person name="McIlroy S.J."/>
            <person name="Albertsen M."/>
            <person name="Andresen E.K."/>
            <person name="Saunders A.M."/>
            <person name="Kristiansen R."/>
            <person name="Stokholm-Bjerregaard M."/>
            <person name="Nielsen K.L."/>
            <person name="Nielsen P.H."/>
        </authorList>
    </citation>
    <scope>NUCLEOTIDE SEQUENCE</scope>
    <source>
        <strain evidence="3">Run_A_D11</strain>
    </source>
</reference>
<comment type="caution">
    <text evidence="3">The sequence shown here is derived from an EMBL/GenBank/DDBJ whole genome shotgun (WGS) entry which is preliminary data.</text>
</comment>
<reference evidence="3" key="1">
    <citation type="submission" date="2013-07" db="EMBL/GenBank/DDBJ databases">
        <authorList>
            <person name="McIlroy S."/>
        </authorList>
    </citation>
    <scope>NUCLEOTIDE SEQUENCE [LARGE SCALE GENOMIC DNA]</scope>
    <source>
        <strain evidence="3">Run_A_D11</strain>
    </source>
</reference>
<dbReference type="STRING" id="1400863.BN873_210120"/>
<name>W6M5K2_9GAMM</name>
<feature type="domain" description="Peptidoglycan beta-N-acetylmuramidase NamZ N-terminal" evidence="1">
    <location>
        <begin position="40"/>
        <end position="244"/>
    </location>
</feature>
<dbReference type="PANTHER" id="PTHR42915:SF1">
    <property type="entry name" value="PEPTIDOGLYCAN BETA-N-ACETYLMURAMIDASE NAMZ"/>
    <property type="match status" value="1"/>
</dbReference>
<dbReference type="Gene3D" id="3.40.50.12170">
    <property type="entry name" value="Uncharacterised protein PF07075, DUF1343"/>
    <property type="match status" value="1"/>
</dbReference>
<dbReference type="PIRSF" id="PIRSF016719">
    <property type="entry name" value="UCP016719"/>
    <property type="match status" value="1"/>
</dbReference>
<dbReference type="Pfam" id="PF07075">
    <property type="entry name" value="NamZ_N"/>
    <property type="match status" value="1"/>
</dbReference>
<organism evidence="3 4">
    <name type="scientific">Candidatus Competibacter denitrificans Run_A_D11</name>
    <dbReference type="NCBI Taxonomy" id="1400863"/>
    <lineage>
        <taxon>Bacteria</taxon>
        <taxon>Pseudomonadati</taxon>
        <taxon>Pseudomonadota</taxon>
        <taxon>Gammaproteobacteria</taxon>
        <taxon>Candidatus Competibacteraceae</taxon>
        <taxon>Candidatus Competibacter</taxon>
    </lineage>
</organism>
<evidence type="ECO:0000259" key="1">
    <source>
        <dbReference type="Pfam" id="PF07075"/>
    </source>
</evidence>
<dbReference type="EMBL" id="CBTJ020000027">
    <property type="protein sequence ID" value="CDI01899.1"/>
    <property type="molecule type" value="Genomic_DNA"/>
</dbReference>
<dbReference type="Pfam" id="PF20732">
    <property type="entry name" value="NamZ_C"/>
    <property type="match status" value="1"/>
</dbReference>
<protein>
    <recommendedName>
        <fullName evidence="5">DUF1343 domain-containing protein</fullName>
    </recommendedName>
</protein>
<sequence length="409" mass="45062">MVRLSFPATTTKLGLFMSRVQTGLQTLIHDFPEKIRGARIGVVCHPASVDAELRHALDLLQAAGASIAAIFGPEHGARGEAQDMEDVADLTLDPRLKVPVHSLYGATAESLKPRPEQLAGLDALVIDLQDVGARYYTFVWTMALCMEAAGQAGVRVMVCDRPNPINGVTMEGNLIKPGFESFVGLYPVPNRHGLTPGEIARYVYQQQGVRCELEILPMRGWRRDMYFAETGLPWIYPSPNMPTVDTALVYPGMCLVEATQLSEGRGTCRPFEVAGAPGIDPEELAVELARHELPGCRFRPLYFRPKFQKHADTTCGGVQIHLTDRDSFDSYAVGVAFLQSVKRVAPEALIWRVKPYEFVADIPAIDLLAGDDGLRLALDGGRADLADLAAKWRQERAAFAEIRRECLLY</sequence>
<dbReference type="AlphaFoldDB" id="W6M5K2"/>
<dbReference type="Proteomes" id="UP000035760">
    <property type="component" value="Unassembled WGS sequence"/>
</dbReference>
<dbReference type="GO" id="GO:0033922">
    <property type="term" value="F:peptidoglycan beta-N-acetylmuramidase activity"/>
    <property type="evidence" value="ECO:0007669"/>
    <property type="project" value="InterPro"/>
</dbReference>
<dbReference type="InterPro" id="IPR008302">
    <property type="entry name" value="NamZ"/>
</dbReference>
<evidence type="ECO:0008006" key="5">
    <source>
        <dbReference type="Google" id="ProtNLM"/>
    </source>
</evidence>
<keyword evidence="4" id="KW-1185">Reference proteome</keyword>
<accession>W6M5K2</accession>
<gene>
    <name evidence="3" type="ORF">BN873_210120</name>
</gene>